<organism evidence="1 2">
    <name type="scientific">Megasphaera cerevisiae DSM 20462</name>
    <dbReference type="NCBI Taxonomy" id="1122219"/>
    <lineage>
        <taxon>Bacteria</taxon>
        <taxon>Bacillati</taxon>
        <taxon>Bacillota</taxon>
        <taxon>Negativicutes</taxon>
        <taxon>Veillonellales</taxon>
        <taxon>Veillonellaceae</taxon>
        <taxon>Megasphaera</taxon>
    </lineage>
</organism>
<dbReference type="EMBL" id="LEKT01000038">
    <property type="protein sequence ID" value="KMO85963.1"/>
    <property type="molecule type" value="Genomic_DNA"/>
</dbReference>
<dbReference type="STRING" id="39029.BSR42_12765"/>
<gene>
    <name evidence="1" type="ORF">AB840_10515</name>
</gene>
<evidence type="ECO:0000313" key="2">
    <source>
        <dbReference type="Proteomes" id="UP000036503"/>
    </source>
</evidence>
<dbReference type="AlphaFoldDB" id="A0A0J6WUV2"/>
<accession>A0A0J6WUV2</accession>
<sequence>MSIVSFLRNLDRRRVVYIMRRLLSLALPMRPYMACGTAPRCPCLAAQQTHITGVAMGDAIRMKIKA</sequence>
<keyword evidence="2" id="KW-1185">Reference proteome</keyword>
<dbReference type="InParanoid" id="A0A0J6WUV2"/>
<dbReference type="PATRIC" id="fig|1122219.3.peg.1950"/>
<reference evidence="1 2" key="1">
    <citation type="submission" date="2015-06" db="EMBL/GenBank/DDBJ databases">
        <title>Draft genome sequence of beer spoilage bacterium Megasphaera cerevisiae type strain 20462.</title>
        <authorList>
            <person name="Kutumbaka K."/>
            <person name="Pasmowitz J."/>
            <person name="Mategko J."/>
            <person name="Reyes D."/>
            <person name="Friedrich A."/>
            <person name="Han S."/>
            <person name="Martens-Habbena W."/>
            <person name="Neal-McKinney J."/>
            <person name="Janagama H.K."/>
            <person name="Nadala C."/>
            <person name="Samadpour M."/>
        </authorList>
    </citation>
    <scope>NUCLEOTIDE SEQUENCE [LARGE SCALE GENOMIC DNA]</scope>
    <source>
        <strain evidence="1 2">DSM 20462</strain>
    </source>
</reference>
<proteinExistence type="predicted"/>
<name>A0A0J6WUV2_9FIRM</name>
<dbReference type="RefSeq" id="WP_048514805.1">
    <property type="nucleotide sequence ID" value="NZ_FUXD01000083.1"/>
</dbReference>
<dbReference type="OrthoDB" id="1634522at2"/>
<evidence type="ECO:0000313" key="1">
    <source>
        <dbReference type="EMBL" id="KMO85963.1"/>
    </source>
</evidence>
<protein>
    <submittedName>
        <fullName evidence="1">Uncharacterized protein</fullName>
    </submittedName>
</protein>
<comment type="caution">
    <text evidence="1">The sequence shown here is derived from an EMBL/GenBank/DDBJ whole genome shotgun (WGS) entry which is preliminary data.</text>
</comment>
<dbReference type="Proteomes" id="UP000036503">
    <property type="component" value="Unassembled WGS sequence"/>
</dbReference>